<dbReference type="EMBL" id="CP006259">
    <property type="protein sequence ID" value="AGS73574.1"/>
    <property type="molecule type" value="Genomic_DNA"/>
</dbReference>
<protein>
    <recommendedName>
        <fullName evidence="1">STAS domain-containing protein</fullName>
    </recommendedName>
</protein>
<dbReference type="HOGENOM" id="CLU_115403_1_0_11"/>
<dbReference type="Pfam" id="PF13466">
    <property type="entry name" value="STAS_2"/>
    <property type="match status" value="1"/>
</dbReference>
<feature type="domain" description="STAS" evidence="1">
    <location>
        <begin position="12"/>
        <end position="109"/>
    </location>
</feature>
<evidence type="ECO:0000259" key="1">
    <source>
        <dbReference type="PROSITE" id="PS50801"/>
    </source>
</evidence>
<dbReference type="GO" id="GO:0043856">
    <property type="term" value="F:anti-sigma factor antagonist activity"/>
    <property type="evidence" value="ECO:0007669"/>
    <property type="project" value="TreeGrafter"/>
</dbReference>
<evidence type="ECO:0000313" key="2">
    <source>
        <dbReference type="EMBL" id="AGS67120.1"/>
    </source>
</evidence>
<dbReference type="InterPro" id="IPR002645">
    <property type="entry name" value="STAS_dom"/>
</dbReference>
<dbReference type="KEGG" id="sci:B446_33860"/>
<accession>S5VED8</accession>
<dbReference type="Proteomes" id="UP000015423">
    <property type="component" value="Chromosome"/>
</dbReference>
<dbReference type="AlphaFoldDB" id="S5VED8"/>
<reference evidence="3" key="3">
    <citation type="submission" date="2015-08" db="EMBL/GenBank/DDBJ databases">
        <authorList>
            <person name="Weber T."/>
            <person name="Iftime D."/>
        </authorList>
    </citation>
    <scope>NUCLEOTIDE SEQUENCE</scope>
    <source>
        <strain evidence="3">Tu 365</strain>
    </source>
</reference>
<name>S5VED8_STRC3</name>
<dbReference type="STRING" id="1214242.B446_01430"/>
<gene>
    <name evidence="2" type="ORF">B446_01430</name>
    <name evidence="3" type="ORF">B446_33860</name>
</gene>
<dbReference type="KEGG" id="sci:B446_01430"/>
<reference evidence="3 4" key="2">
    <citation type="journal article" date="2013" name="J. Biotechnol.">
        <title>Complete genome sequence of the kirromycin producer Streptomyces collinus Tu 365 consisting of a linear chromosome and two linear plasmids.</title>
        <authorList>
            <person name="Ruckert C."/>
            <person name="Szczepanowski R."/>
            <person name="Albersmeier A."/>
            <person name="Goesmann A."/>
            <person name="Iftime D."/>
            <person name="Musiol E.M."/>
            <person name="Blin K."/>
            <person name="Wohlleben W."/>
            <person name="Puhler A."/>
            <person name="Kalinowski J."/>
            <person name="Weber T."/>
        </authorList>
    </citation>
    <scope>NUCLEOTIDE SEQUENCE [LARGE SCALE GENOMIC DNA]</scope>
    <source>
        <strain evidence="4">DSM 40733 / Tue 365</strain>
        <strain evidence="3">Tu 365</strain>
    </source>
</reference>
<dbReference type="PANTHER" id="PTHR33495">
    <property type="entry name" value="ANTI-SIGMA FACTOR ANTAGONIST TM_1081-RELATED-RELATED"/>
    <property type="match status" value="1"/>
</dbReference>
<proteinExistence type="predicted"/>
<dbReference type="Gene3D" id="3.30.750.24">
    <property type="entry name" value="STAS domain"/>
    <property type="match status" value="1"/>
</dbReference>
<dbReference type="SUPFAM" id="SSF52091">
    <property type="entry name" value="SpoIIaa-like"/>
    <property type="match status" value="1"/>
</dbReference>
<dbReference type="EMBL" id="CP006259">
    <property type="protein sequence ID" value="AGS67120.1"/>
    <property type="molecule type" value="Genomic_DNA"/>
</dbReference>
<reference evidence="4" key="1">
    <citation type="submission" date="2012-10" db="EMBL/GenBank/DDBJ databases">
        <title>The complete genome sequence of Streptomyces collinus Tu 365.</title>
        <authorList>
            <person name="Ruckert C."/>
            <person name="Szczepanowski R."/>
            <person name="Goesmann A."/>
            <person name="Pross E.K."/>
            <person name="Musiol E.M."/>
            <person name="Blin K."/>
            <person name="Wohlleben W."/>
            <person name="Puhler A."/>
            <person name="Weber T."/>
            <person name="Kalinowski J."/>
        </authorList>
    </citation>
    <scope>NUCLEOTIDE SEQUENCE [LARGE SCALE GENOMIC DNA]</scope>
    <source>
        <strain evidence="4">DSM 40733 / Tue 365</strain>
    </source>
</reference>
<dbReference type="InterPro" id="IPR036513">
    <property type="entry name" value="STAS_dom_sf"/>
</dbReference>
<sequence>MSCAPGDDRVRVTLRGELDLVSGNRLRGRLSEALAASASGLDLHLSGLSFCDCAGLSVLMELRRRALSASKTVVIQDPSPAIDRLLHLIGAQDLFSPSCSRPSQMHAAV</sequence>
<dbReference type="PROSITE" id="PS50801">
    <property type="entry name" value="STAS"/>
    <property type="match status" value="1"/>
</dbReference>
<dbReference type="PANTHER" id="PTHR33495:SF2">
    <property type="entry name" value="ANTI-SIGMA FACTOR ANTAGONIST TM_1081-RELATED"/>
    <property type="match status" value="1"/>
</dbReference>
<dbReference type="CDD" id="cd07043">
    <property type="entry name" value="STAS_anti-anti-sigma_factors"/>
    <property type="match status" value="1"/>
</dbReference>
<evidence type="ECO:0000313" key="3">
    <source>
        <dbReference type="EMBL" id="AGS73574.1"/>
    </source>
</evidence>
<dbReference type="InterPro" id="IPR058548">
    <property type="entry name" value="MlaB-like_STAS"/>
</dbReference>
<organism evidence="3 4">
    <name type="scientific">Streptomyces collinus (strain DSM 40733 / Tue 365)</name>
    <dbReference type="NCBI Taxonomy" id="1214242"/>
    <lineage>
        <taxon>Bacteria</taxon>
        <taxon>Bacillati</taxon>
        <taxon>Actinomycetota</taxon>
        <taxon>Actinomycetes</taxon>
        <taxon>Kitasatosporales</taxon>
        <taxon>Streptomycetaceae</taxon>
        <taxon>Streptomyces</taxon>
    </lineage>
</organism>
<keyword evidence="4" id="KW-1185">Reference proteome</keyword>
<evidence type="ECO:0000313" key="4">
    <source>
        <dbReference type="Proteomes" id="UP000015423"/>
    </source>
</evidence>
<dbReference type="PATRIC" id="fig|1214242.5.peg.296"/>